<evidence type="ECO:0000256" key="2">
    <source>
        <dbReference type="ARBA" id="ARBA00022448"/>
    </source>
</evidence>
<evidence type="ECO:0000256" key="4">
    <source>
        <dbReference type="SAM" id="SignalP"/>
    </source>
</evidence>
<proteinExistence type="inferred from homology"/>
<dbReference type="GO" id="GO:0015833">
    <property type="term" value="P:peptide transport"/>
    <property type="evidence" value="ECO:0007669"/>
    <property type="project" value="TreeGrafter"/>
</dbReference>
<feature type="signal peptide" evidence="4">
    <location>
        <begin position="1"/>
        <end position="22"/>
    </location>
</feature>
<reference evidence="6 7" key="1">
    <citation type="submission" date="2014-07" db="EMBL/GenBank/DDBJ databases">
        <title>Biosystematic studies on Modestobacter strains isolated from extreme hyper-arid desert soil and from historic building.</title>
        <authorList>
            <person name="Bukarasam K."/>
            <person name="Bull A."/>
            <person name="Girard G."/>
            <person name="van Wezel G."/>
            <person name="Goodfellow M."/>
        </authorList>
    </citation>
    <scope>NUCLEOTIDE SEQUENCE [LARGE SCALE GENOMIC DNA]</scope>
    <source>
        <strain evidence="6 7">KNN45-2b</strain>
    </source>
</reference>
<dbReference type="PANTHER" id="PTHR30290:SF9">
    <property type="entry name" value="OLIGOPEPTIDE-BINDING PROTEIN APPA"/>
    <property type="match status" value="1"/>
</dbReference>
<sequence>MLGNKRVGIAAIALAASLVMTACGSSDGGGSDGGAEGGGTLTLGSIFAPQTLAASGAEWANVSPYIQSVYDSLLRETPDAEVEPWLATEWSYNEDKTVLTMQLRDDVTFTDGEKFTADVAAQNLLRFKAGTSPNASFLASVADAKATDEYTLEITLTAPDPALLNYLAQNAGAQASPATFAAPDAATDPVGSGPYIFNADRTVVGSSYVFDRNPEYWAGAEEQHYDQVVINVLDNSQAQLSAIQGGQVNGLNLFDNSALDQIEGAGFTAYPHELDWQGLILFDRAGTMAPALGDVRVRQAINHAVDRDALLKAVVQGYGTATTQVFDESSAAYVEELDERYPYDPELARELLAEAGYAEGFTLSMPNVNLGSTTAADLTAQYLGDVGITVQYDQLSLQEAIAALLAPKYPASWIQLQSDPTAWQLANFALTPTASWNPFRVEDPKVAELVSTLQSGTEEEAEQAGQELNEYIVEQAWFAPYYRVEGTFVADGDTDVVHQSNNAYPLLQYITPNG</sequence>
<comment type="similarity">
    <text evidence="1">Belongs to the bacterial solute-binding protein 5 family.</text>
</comment>
<dbReference type="AlphaFoldDB" id="A0A098Y8L4"/>
<dbReference type="PROSITE" id="PS51257">
    <property type="entry name" value="PROKAR_LIPOPROTEIN"/>
    <property type="match status" value="1"/>
</dbReference>
<dbReference type="GO" id="GO:1904680">
    <property type="term" value="F:peptide transmembrane transporter activity"/>
    <property type="evidence" value="ECO:0007669"/>
    <property type="project" value="TreeGrafter"/>
</dbReference>
<evidence type="ECO:0000256" key="1">
    <source>
        <dbReference type="ARBA" id="ARBA00005695"/>
    </source>
</evidence>
<keyword evidence="7" id="KW-1185">Reference proteome</keyword>
<evidence type="ECO:0000259" key="5">
    <source>
        <dbReference type="Pfam" id="PF00496"/>
    </source>
</evidence>
<dbReference type="PIRSF" id="PIRSF002741">
    <property type="entry name" value="MppA"/>
    <property type="match status" value="1"/>
</dbReference>
<evidence type="ECO:0000256" key="3">
    <source>
        <dbReference type="ARBA" id="ARBA00022729"/>
    </source>
</evidence>
<accession>A0A098Y8L4</accession>
<feature type="chain" id="PRO_5038726057" evidence="4">
    <location>
        <begin position="23"/>
        <end position="514"/>
    </location>
</feature>
<dbReference type="InterPro" id="IPR030678">
    <property type="entry name" value="Peptide/Ni-bd"/>
</dbReference>
<dbReference type="InterPro" id="IPR000914">
    <property type="entry name" value="SBP_5_dom"/>
</dbReference>
<dbReference type="PANTHER" id="PTHR30290">
    <property type="entry name" value="PERIPLASMIC BINDING COMPONENT OF ABC TRANSPORTER"/>
    <property type="match status" value="1"/>
</dbReference>
<dbReference type="SUPFAM" id="SSF53850">
    <property type="entry name" value="Periplasmic binding protein-like II"/>
    <property type="match status" value="1"/>
</dbReference>
<organism evidence="6 7">
    <name type="scientific">Modestobacter caceresii</name>
    <dbReference type="NCBI Taxonomy" id="1522368"/>
    <lineage>
        <taxon>Bacteria</taxon>
        <taxon>Bacillati</taxon>
        <taxon>Actinomycetota</taxon>
        <taxon>Actinomycetes</taxon>
        <taxon>Geodermatophilales</taxon>
        <taxon>Geodermatophilaceae</taxon>
        <taxon>Modestobacter</taxon>
    </lineage>
</organism>
<dbReference type="Gene3D" id="3.40.190.10">
    <property type="entry name" value="Periplasmic binding protein-like II"/>
    <property type="match status" value="1"/>
</dbReference>
<evidence type="ECO:0000313" key="6">
    <source>
        <dbReference type="EMBL" id="KGH46789.1"/>
    </source>
</evidence>
<dbReference type="InterPro" id="IPR039424">
    <property type="entry name" value="SBP_5"/>
</dbReference>
<evidence type="ECO:0000313" key="7">
    <source>
        <dbReference type="Proteomes" id="UP000029713"/>
    </source>
</evidence>
<dbReference type="STRING" id="1522368.IN07_10045"/>
<dbReference type="Gene3D" id="3.10.105.10">
    <property type="entry name" value="Dipeptide-binding Protein, Domain 3"/>
    <property type="match status" value="1"/>
</dbReference>
<name>A0A098Y8L4_9ACTN</name>
<dbReference type="Pfam" id="PF00496">
    <property type="entry name" value="SBP_bac_5"/>
    <property type="match status" value="1"/>
</dbReference>
<dbReference type="RefSeq" id="WP_036335491.1">
    <property type="nucleotide sequence ID" value="NZ_JPMX01000040.1"/>
</dbReference>
<keyword evidence="2" id="KW-0813">Transport</keyword>
<comment type="caution">
    <text evidence="6">The sequence shown here is derived from an EMBL/GenBank/DDBJ whole genome shotgun (WGS) entry which is preliminary data.</text>
</comment>
<dbReference type="GO" id="GO:0043190">
    <property type="term" value="C:ATP-binding cassette (ABC) transporter complex"/>
    <property type="evidence" value="ECO:0007669"/>
    <property type="project" value="InterPro"/>
</dbReference>
<dbReference type="GO" id="GO:0042597">
    <property type="term" value="C:periplasmic space"/>
    <property type="evidence" value="ECO:0007669"/>
    <property type="project" value="UniProtKB-ARBA"/>
</dbReference>
<dbReference type="Proteomes" id="UP000029713">
    <property type="component" value="Unassembled WGS sequence"/>
</dbReference>
<feature type="domain" description="Solute-binding protein family 5" evidence="5">
    <location>
        <begin position="81"/>
        <end position="419"/>
    </location>
</feature>
<gene>
    <name evidence="6" type="ORF">IN07_10045</name>
</gene>
<protein>
    <submittedName>
        <fullName evidence="6">Peptide ABC transporter substrate-binding protein</fullName>
    </submittedName>
</protein>
<dbReference type="EMBL" id="JPMX01000040">
    <property type="protein sequence ID" value="KGH46789.1"/>
    <property type="molecule type" value="Genomic_DNA"/>
</dbReference>
<keyword evidence="3 4" id="KW-0732">Signal</keyword>